<sequence length="219" mass="24234">MKKIFISIQGKTLILQYQVQPALVRNGSGWASYIAVLPCTELSRFDLKGLTPEMFCVNISDMVNVRGLFSGTVENERQLHVANWVMNQDDYLAAISGESAKLTHPQIVSLLVSLPGYLQEADGQFIDFEERTVRHASAEGSASSGYRLTIVTDDIGDKVAPYAYYSLDVHAEEGWLGCPPPPSHHESVRSALTYKLQTIREAGVELTQIYDETDYAATS</sequence>
<keyword evidence="2" id="KW-1185">Reference proteome</keyword>
<protein>
    <submittedName>
        <fullName evidence="1">Uncharacterized protein</fullName>
    </submittedName>
</protein>
<name>A0A6F8V802_9PROT</name>
<reference evidence="2" key="1">
    <citation type="submission" date="2020-03" db="EMBL/GenBank/DDBJ databases">
        <title>Complete genome sequence of sulfur-oxidizing bacterium skT11.</title>
        <authorList>
            <person name="Kanda M."/>
            <person name="Kojima H."/>
            <person name="Fukui M."/>
        </authorList>
    </citation>
    <scope>NUCLEOTIDE SEQUENCE [LARGE SCALE GENOMIC DNA]</scope>
    <source>
        <strain evidence="2">skT11</strain>
    </source>
</reference>
<gene>
    <name evidence="1" type="ORF">SKTS_01370</name>
</gene>
<dbReference type="AlphaFoldDB" id="A0A6F8V802"/>
<dbReference type="KEGG" id="slac:SKTS_01370"/>
<proteinExistence type="predicted"/>
<dbReference type="EMBL" id="AP022853">
    <property type="protein sequence ID" value="BCB25251.1"/>
    <property type="molecule type" value="Genomic_DNA"/>
</dbReference>
<organism evidence="1 2">
    <name type="scientific">Sulfurimicrobium lacus</name>
    <dbReference type="NCBI Taxonomy" id="2715678"/>
    <lineage>
        <taxon>Bacteria</taxon>
        <taxon>Pseudomonadati</taxon>
        <taxon>Pseudomonadota</taxon>
        <taxon>Betaproteobacteria</taxon>
        <taxon>Nitrosomonadales</taxon>
        <taxon>Sulfuricellaceae</taxon>
        <taxon>Sulfurimicrobium</taxon>
    </lineage>
</organism>
<evidence type="ECO:0000313" key="1">
    <source>
        <dbReference type="EMBL" id="BCB25251.1"/>
    </source>
</evidence>
<dbReference type="RefSeq" id="WP_173058885.1">
    <property type="nucleotide sequence ID" value="NZ_AP022853.1"/>
</dbReference>
<accession>A0A6F8V802</accession>
<dbReference type="Proteomes" id="UP000502260">
    <property type="component" value="Chromosome"/>
</dbReference>
<evidence type="ECO:0000313" key="2">
    <source>
        <dbReference type="Proteomes" id="UP000502260"/>
    </source>
</evidence>